<comment type="caution">
    <text evidence="2">The sequence shown here is derived from an EMBL/GenBank/DDBJ whole genome shotgun (WGS) entry which is preliminary data.</text>
</comment>
<evidence type="ECO:0000313" key="3">
    <source>
        <dbReference type="Proteomes" id="UP000577891"/>
    </source>
</evidence>
<sequence>MKIFFAAATLCCVSFSGFLATSPAWADADPPRYDSDGLCFRQANMPDGLSPETLAHCLANQSMALDVIRHEWNQVPSFAQEDCDQRIRASGNPDYHTLQNCLQMQMRENEPPPLVPTNRD</sequence>
<dbReference type="Proteomes" id="UP000577891">
    <property type="component" value="Unassembled WGS sequence"/>
</dbReference>
<feature type="signal peptide" evidence="1">
    <location>
        <begin position="1"/>
        <end position="26"/>
    </location>
</feature>
<feature type="chain" id="PRO_5031444692" description="Secreted protein" evidence="1">
    <location>
        <begin position="27"/>
        <end position="120"/>
    </location>
</feature>
<dbReference type="EMBL" id="JABEQE010000008">
    <property type="protein sequence ID" value="MBB2172635.1"/>
    <property type="molecule type" value="Genomic_DNA"/>
</dbReference>
<protein>
    <recommendedName>
        <fullName evidence="4">Secreted protein</fullName>
    </recommendedName>
</protein>
<gene>
    <name evidence="2" type="ORF">HLH35_10990</name>
</gene>
<keyword evidence="3" id="KW-1185">Reference proteome</keyword>
<reference evidence="2 3" key="1">
    <citation type="submission" date="2020-04" db="EMBL/GenBank/DDBJ databases">
        <title>Description of novel Gluconacetobacter.</title>
        <authorList>
            <person name="Sombolestani A."/>
        </authorList>
    </citation>
    <scope>NUCLEOTIDE SEQUENCE [LARGE SCALE GENOMIC DNA]</scope>
    <source>
        <strain evidence="2 3">LMG 27724</strain>
    </source>
</reference>
<accession>A0A7W4P3C9</accession>
<evidence type="ECO:0000313" key="2">
    <source>
        <dbReference type="EMBL" id="MBB2172635.1"/>
    </source>
</evidence>
<evidence type="ECO:0000256" key="1">
    <source>
        <dbReference type="SAM" id="SignalP"/>
    </source>
</evidence>
<name>A0A7W4P3C9_9PROT</name>
<keyword evidence="1" id="KW-0732">Signal</keyword>
<dbReference type="RefSeq" id="WP_182979172.1">
    <property type="nucleotide sequence ID" value="NZ_BAABGB010000022.1"/>
</dbReference>
<organism evidence="2 3">
    <name type="scientific">Gluconacetobacter asukensis</name>
    <dbReference type="NCBI Taxonomy" id="1017181"/>
    <lineage>
        <taxon>Bacteria</taxon>
        <taxon>Pseudomonadati</taxon>
        <taxon>Pseudomonadota</taxon>
        <taxon>Alphaproteobacteria</taxon>
        <taxon>Acetobacterales</taxon>
        <taxon>Acetobacteraceae</taxon>
        <taxon>Gluconacetobacter</taxon>
    </lineage>
</organism>
<dbReference type="AlphaFoldDB" id="A0A7W4P3C9"/>
<evidence type="ECO:0008006" key="4">
    <source>
        <dbReference type="Google" id="ProtNLM"/>
    </source>
</evidence>
<proteinExistence type="predicted"/>